<name>A0A3P6B3L5_BRAOL</name>
<reference evidence="2" key="1">
    <citation type="submission" date="2018-11" db="EMBL/GenBank/DDBJ databases">
        <authorList>
            <consortium name="Genoscope - CEA"/>
            <person name="William W."/>
        </authorList>
    </citation>
    <scope>NUCLEOTIDE SEQUENCE</scope>
</reference>
<dbReference type="AlphaFoldDB" id="A0A3P6B3L5"/>
<evidence type="ECO:0000313" key="2">
    <source>
        <dbReference type="EMBL" id="VDC99572.1"/>
    </source>
</evidence>
<organism evidence="2">
    <name type="scientific">Brassica oleracea</name>
    <name type="common">Wild cabbage</name>
    <dbReference type="NCBI Taxonomy" id="3712"/>
    <lineage>
        <taxon>Eukaryota</taxon>
        <taxon>Viridiplantae</taxon>
        <taxon>Streptophyta</taxon>
        <taxon>Embryophyta</taxon>
        <taxon>Tracheophyta</taxon>
        <taxon>Spermatophyta</taxon>
        <taxon>Magnoliopsida</taxon>
        <taxon>eudicotyledons</taxon>
        <taxon>Gunneridae</taxon>
        <taxon>Pentapetalae</taxon>
        <taxon>rosids</taxon>
        <taxon>malvids</taxon>
        <taxon>Brassicales</taxon>
        <taxon>Brassicaceae</taxon>
        <taxon>Brassiceae</taxon>
        <taxon>Brassica</taxon>
    </lineage>
</organism>
<dbReference type="EMBL" id="LR031872">
    <property type="protein sequence ID" value="VDC99572.1"/>
    <property type="molecule type" value="Genomic_DNA"/>
</dbReference>
<protein>
    <submittedName>
        <fullName evidence="2">Uncharacterized protein</fullName>
    </submittedName>
</protein>
<sequence length="69" mass="8203">MMDLTKLKPPQITFYCSAFSVLITLHLTIQLVSQHLFHWKNPKEQKANCSHGSYLRSCFLCWFVRCQRK</sequence>
<feature type="transmembrane region" description="Helical" evidence="1">
    <location>
        <begin position="12"/>
        <end position="33"/>
    </location>
</feature>
<evidence type="ECO:0000256" key="1">
    <source>
        <dbReference type="SAM" id="Phobius"/>
    </source>
</evidence>
<accession>A0A3P6B3L5</accession>
<keyword evidence="1" id="KW-1133">Transmembrane helix</keyword>
<proteinExistence type="predicted"/>
<gene>
    <name evidence="2" type="ORF">BOLC3T20606H</name>
</gene>
<keyword evidence="1" id="KW-0472">Membrane</keyword>
<keyword evidence="1" id="KW-0812">Transmembrane</keyword>